<evidence type="ECO:0000259" key="7">
    <source>
        <dbReference type="Pfam" id="PF00892"/>
    </source>
</evidence>
<organism evidence="8 9">
    <name type="scientific">Pasteurella testudinis DSM 23072</name>
    <dbReference type="NCBI Taxonomy" id="1122938"/>
    <lineage>
        <taxon>Bacteria</taxon>
        <taxon>Pseudomonadati</taxon>
        <taxon>Pseudomonadota</taxon>
        <taxon>Gammaproteobacteria</taxon>
        <taxon>Pasteurellales</taxon>
        <taxon>Pasteurellaceae</taxon>
        <taxon>Pasteurella</taxon>
    </lineage>
</organism>
<feature type="domain" description="EamA" evidence="7">
    <location>
        <begin position="10"/>
        <end position="142"/>
    </location>
</feature>
<sequence>MENEYRIRIIYILLMGFGFPIMRYMSLHFDTLNNNAVRFICGGLFLLLICLFKFRIALKNSLSDPILILKLSALGLFMTANMYCFINGLRHTSALTGSIFGILAMPLGILIIALFYPDERRNIQHRTFYLGGLSAVIGSLLFVFYGNQAGSGSQSADFISGALFLTGAILIQSLQNVIVKDIAAKLNVIIISTTTATIAGFIFLSIAIADGKINQLSTVSDGLLIALALSGIYGMLSGMLLAFYIVQKQGVVAFNLIQLLVPLATAVVGYFTLGEKITIPQAIGAMIVLGGCLLALKKCTINSKTE</sequence>
<keyword evidence="2" id="KW-1003">Cell membrane</keyword>
<dbReference type="InterPro" id="IPR050638">
    <property type="entry name" value="AA-Vitamin_Transporters"/>
</dbReference>
<evidence type="ECO:0000313" key="8">
    <source>
        <dbReference type="EMBL" id="SMB79430.1"/>
    </source>
</evidence>
<dbReference type="STRING" id="1122938.SAMN05660772_00361"/>
<dbReference type="PANTHER" id="PTHR32322">
    <property type="entry name" value="INNER MEMBRANE TRANSPORTER"/>
    <property type="match status" value="1"/>
</dbReference>
<evidence type="ECO:0000256" key="3">
    <source>
        <dbReference type="ARBA" id="ARBA00022692"/>
    </source>
</evidence>
<dbReference type="SUPFAM" id="SSF103481">
    <property type="entry name" value="Multidrug resistance efflux transporter EmrE"/>
    <property type="match status" value="2"/>
</dbReference>
<feature type="transmembrane region" description="Helical" evidence="6">
    <location>
        <begin position="277"/>
        <end position="296"/>
    </location>
</feature>
<dbReference type="Proteomes" id="UP000192408">
    <property type="component" value="Unassembled WGS sequence"/>
</dbReference>
<feature type="transmembrane region" description="Helical" evidence="6">
    <location>
        <begin position="158"/>
        <end position="179"/>
    </location>
</feature>
<proteinExistence type="predicted"/>
<evidence type="ECO:0000313" key="9">
    <source>
        <dbReference type="Proteomes" id="UP000192408"/>
    </source>
</evidence>
<feature type="transmembrane region" description="Helical" evidence="6">
    <location>
        <begin position="252"/>
        <end position="271"/>
    </location>
</feature>
<dbReference type="InterPro" id="IPR037185">
    <property type="entry name" value="EmrE-like"/>
</dbReference>
<feature type="transmembrane region" description="Helical" evidence="6">
    <location>
        <begin position="186"/>
        <end position="208"/>
    </location>
</feature>
<keyword evidence="3 6" id="KW-0812">Transmembrane</keyword>
<keyword evidence="9" id="KW-1185">Reference proteome</keyword>
<keyword evidence="4 6" id="KW-1133">Transmembrane helix</keyword>
<feature type="transmembrane region" description="Helical" evidence="6">
    <location>
        <begin position="66"/>
        <end position="89"/>
    </location>
</feature>
<dbReference type="Pfam" id="PF00892">
    <property type="entry name" value="EamA"/>
    <property type="match status" value="2"/>
</dbReference>
<dbReference type="PANTHER" id="PTHR32322:SF18">
    <property type="entry name" value="S-ADENOSYLMETHIONINE_S-ADENOSYLHOMOCYSTEINE TRANSPORTER"/>
    <property type="match status" value="1"/>
</dbReference>
<evidence type="ECO:0000256" key="6">
    <source>
        <dbReference type="SAM" id="Phobius"/>
    </source>
</evidence>
<evidence type="ECO:0000256" key="2">
    <source>
        <dbReference type="ARBA" id="ARBA00022475"/>
    </source>
</evidence>
<dbReference type="GO" id="GO:0005886">
    <property type="term" value="C:plasma membrane"/>
    <property type="evidence" value="ECO:0007669"/>
    <property type="project" value="UniProtKB-SubCell"/>
</dbReference>
<feature type="domain" description="EamA" evidence="7">
    <location>
        <begin position="160"/>
        <end position="295"/>
    </location>
</feature>
<keyword evidence="5 6" id="KW-0472">Membrane</keyword>
<evidence type="ECO:0000256" key="4">
    <source>
        <dbReference type="ARBA" id="ARBA00022989"/>
    </source>
</evidence>
<feature type="transmembrane region" description="Helical" evidence="6">
    <location>
        <begin position="223"/>
        <end position="245"/>
    </location>
</feature>
<protein>
    <submittedName>
        <fullName evidence="8">Uncharacterized membrane protein</fullName>
    </submittedName>
</protein>
<feature type="transmembrane region" description="Helical" evidence="6">
    <location>
        <begin position="95"/>
        <end position="116"/>
    </location>
</feature>
<gene>
    <name evidence="8" type="ORF">SAMN05660772_00361</name>
</gene>
<feature type="transmembrane region" description="Helical" evidence="6">
    <location>
        <begin position="128"/>
        <end position="146"/>
    </location>
</feature>
<dbReference type="EMBL" id="FWWV01000002">
    <property type="protein sequence ID" value="SMB79430.1"/>
    <property type="molecule type" value="Genomic_DNA"/>
</dbReference>
<reference evidence="9" key="1">
    <citation type="submission" date="2017-04" db="EMBL/GenBank/DDBJ databases">
        <authorList>
            <person name="Varghese N."/>
            <person name="Submissions S."/>
        </authorList>
    </citation>
    <scope>NUCLEOTIDE SEQUENCE [LARGE SCALE GENOMIC DNA]</scope>
    <source>
        <strain evidence="9">DSM 23072</strain>
    </source>
</reference>
<feature type="transmembrane region" description="Helical" evidence="6">
    <location>
        <begin position="7"/>
        <end position="24"/>
    </location>
</feature>
<name>A0A1W1UEE3_9PAST</name>
<evidence type="ECO:0000256" key="1">
    <source>
        <dbReference type="ARBA" id="ARBA00004651"/>
    </source>
</evidence>
<dbReference type="AlphaFoldDB" id="A0A1W1UEE3"/>
<feature type="transmembrane region" description="Helical" evidence="6">
    <location>
        <begin position="36"/>
        <end position="54"/>
    </location>
</feature>
<dbReference type="InterPro" id="IPR000620">
    <property type="entry name" value="EamA_dom"/>
</dbReference>
<accession>A0A1W1UEE3</accession>
<comment type="subcellular location">
    <subcellularLocation>
        <location evidence="1">Cell membrane</location>
        <topology evidence="1">Multi-pass membrane protein</topology>
    </subcellularLocation>
</comment>
<dbReference type="RefSeq" id="WP_084255707.1">
    <property type="nucleotide sequence ID" value="NZ_FWWV01000002.1"/>
</dbReference>
<evidence type="ECO:0000256" key="5">
    <source>
        <dbReference type="ARBA" id="ARBA00023136"/>
    </source>
</evidence>